<evidence type="ECO:0008006" key="4">
    <source>
        <dbReference type="Google" id="ProtNLM"/>
    </source>
</evidence>
<dbReference type="KEGG" id="gry:D7I44_11920"/>
<reference evidence="2 3" key="1">
    <citation type="submission" date="2018-09" db="EMBL/GenBank/DDBJ databases">
        <title>Genome sequencing of strain 2DFW10M-5.</title>
        <authorList>
            <person name="Heo J."/>
            <person name="Kim S.-J."/>
            <person name="Kwon S.-W."/>
        </authorList>
    </citation>
    <scope>NUCLEOTIDE SEQUENCE [LARGE SCALE GENOMIC DNA]</scope>
    <source>
        <strain evidence="2 3">2DFW10M-5</strain>
    </source>
</reference>
<keyword evidence="1" id="KW-0472">Membrane</keyword>
<dbReference type="NCBIfam" id="TIGR04088">
    <property type="entry name" value="cognate_SipW"/>
    <property type="match status" value="1"/>
</dbReference>
<keyword evidence="1" id="KW-0812">Transmembrane</keyword>
<evidence type="ECO:0000313" key="3">
    <source>
        <dbReference type="Proteomes" id="UP000275069"/>
    </source>
</evidence>
<accession>A0A387BSZ9</accession>
<dbReference type="AlphaFoldDB" id="A0A387BSZ9"/>
<dbReference type="Proteomes" id="UP000275069">
    <property type="component" value="Chromosome"/>
</dbReference>
<feature type="transmembrane region" description="Helical" evidence="1">
    <location>
        <begin position="21"/>
        <end position="45"/>
    </location>
</feature>
<evidence type="ECO:0000256" key="1">
    <source>
        <dbReference type="SAM" id="Phobius"/>
    </source>
</evidence>
<keyword evidence="3" id="KW-1185">Reference proteome</keyword>
<dbReference type="EMBL" id="CP032624">
    <property type="protein sequence ID" value="AYG04166.1"/>
    <property type="molecule type" value="Genomic_DNA"/>
</dbReference>
<gene>
    <name evidence="2" type="ORF">D7I44_11920</name>
</gene>
<protein>
    <recommendedName>
        <fullName evidence="4">Ribosomally synthesized peptide with SipW-like signal peptide</fullName>
    </recommendedName>
</protein>
<name>A0A387BSZ9_9MICO</name>
<organism evidence="2 3">
    <name type="scientific">Gryllotalpicola protaetiae</name>
    <dbReference type="NCBI Taxonomy" id="2419771"/>
    <lineage>
        <taxon>Bacteria</taxon>
        <taxon>Bacillati</taxon>
        <taxon>Actinomycetota</taxon>
        <taxon>Actinomycetes</taxon>
        <taxon>Micrococcales</taxon>
        <taxon>Microbacteriaceae</taxon>
        <taxon>Gryllotalpicola</taxon>
    </lineage>
</organism>
<proteinExistence type="predicted"/>
<dbReference type="InterPro" id="IPR023833">
    <property type="entry name" value="Signal_pept_SipW-depend-type"/>
</dbReference>
<keyword evidence="1" id="KW-1133">Transmembrane helix</keyword>
<sequence>MAVKQSDAGARRTRRRLLPTLWFIALVSTGIIVGFAGTGGTYAAWNSSATVSGATITTGSTTIVVGKGANPTFASSYALGPVSNAIGPGDTAASSFTVKNTGTTPVTLSATITLSTQANDLTNALSAGVVAVPTEASCSSASGTANTPLASPAPIDITHVAAGATQSLCLLLTLPATAPNAAQGQTAPFTLTLTGTQAAS</sequence>
<evidence type="ECO:0000313" key="2">
    <source>
        <dbReference type="EMBL" id="AYG04166.1"/>
    </source>
</evidence>
<dbReference type="RefSeq" id="WP_120789696.1">
    <property type="nucleotide sequence ID" value="NZ_CP032624.1"/>
</dbReference>